<sequence length="225" mass="24765">MKNWLKIGKWTAVLSAIWMTSPTGAARAQSDSFVRVLHGLSLASKVDVYLDGKKTFNDLEFGGLTKYLRVPAGQHSFRVQSNNPSRTLLSVTRSFRAYDFQTLGIYGTVNRPRVLNANDSAGTPAYGRAQLTAYHLSPGLPAFDVVAYVPGGDILPLIRNVRYGQTRRANIPAFPMTIRIVRRGTTSILKTMTGADPRAGRKYALYAIGRPARNFKTLLDVTASQ</sequence>
<dbReference type="Pfam" id="PF14344">
    <property type="entry name" value="DUF4397"/>
    <property type="match status" value="1"/>
</dbReference>
<keyword evidence="4" id="KW-1185">Reference proteome</keyword>
<evidence type="ECO:0000313" key="3">
    <source>
        <dbReference type="EMBL" id="PQV64691.1"/>
    </source>
</evidence>
<dbReference type="InterPro" id="IPR025510">
    <property type="entry name" value="DUF4397"/>
</dbReference>
<reference evidence="3 4" key="1">
    <citation type="journal article" date="2018" name="Syst. Appl. Microbiol.">
        <title>Abditibacterium utsteinense sp. nov., the first cultivated member of candidate phylum FBP, isolated from ice-free Antarctic soil samples.</title>
        <authorList>
            <person name="Tahon G."/>
            <person name="Tytgat B."/>
            <person name="Lebbe L."/>
            <person name="Carlier A."/>
            <person name="Willems A."/>
        </authorList>
    </citation>
    <scope>NUCLEOTIDE SEQUENCE [LARGE SCALE GENOMIC DNA]</scope>
    <source>
        <strain evidence="3 4">LMG 29911</strain>
    </source>
</reference>
<protein>
    <recommendedName>
        <fullName evidence="2">DUF4397 domain-containing protein</fullName>
    </recommendedName>
</protein>
<gene>
    <name evidence="3" type="ORF">B1R32_104188</name>
</gene>
<feature type="signal peptide" evidence="1">
    <location>
        <begin position="1"/>
        <end position="25"/>
    </location>
</feature>
<organism evidence="3 4">
    <name type="scientific">Abditibacterium utsteinense</name>
    <dbReference type="NCBI Taxonomy" id="1960156"/>
    <lineage>
        <taxon>Bacteria</taxon>
        <taxon>Pseudomonadati</taxon>
        <taxon>Abditibacteriota</taxon>
        <taxon>Abditibacteriia</taxon>
        <taxon>Abditibacteriales</taxon>
        <taxon>Abditibacteriaceae</taxon>
        <taxon>Abditibacterium</taxon>
    </lineage>
</organism>
<dbReference type="AlphaFoldDB" id="A0A2S8SV74"/>
<name>A0A2S8SV74_9BACT</name>
<dbReference type="OrthoDB" id="9783299at2"/>
<accession>A0A2S8SV74</accession>
<comment type="caution">
    <text evidence="3">The sequence shown here is derived from an EMBL/GenBank/DDBJ whole genome shotgun (WGS) entry which is preliminary data.</text>
</comment>
<dbReference type="EMBL" id="NIGF01000004">
    <property type="protein sequence ID" value="PQV64691.1"/>
    <property type="molecule type" value="Genomic_DNA"/>
</dbReference>
<evidence type="ECO:0000259" key="2">
    <source>
        <dbReference type="Pfam" id="PF14344"/>
    </source>
</evidence>
<proteinExistence type="predicted"/>
<dbReference type="RefSeq" id="WP_105483061.1">
    <property type="nucleotide sequence ID" value="NZ_NIGF01000004.1"/>
</dbReference>
<feature type="domain" description="DUF4397" evidence="2">
    <location>
        <begin position="32"/>
        <end position="145"/>
    </location>
</feature>
<dbReference type="InParanoid" id="A0A2S8SV74"/>
<evidence type="ECO:0000256" key="1">
    <source>
        <dbReference type="SAM" id="SignalP"/>
    </source>
</evidence>
<evidence type="ECO:0000313" key="4">
    <source>
        <dbReference type="Proteomes" id="UP000237684"/>
    </source>
</evidence>
<feature type="chain" id="PRO_5015419376" description="DUF4397 domain-containing protein" evidence="1">
    <location>
        <begin position="26"/>
        <end position="225"/>
    </location>
</feature>
<keyword evidence="1" id="KW-0732">Signal</keyword>
<dbReference type="Proteomes" id="UP000237684">
    <property type="component" value="Unassembled WGS sequence"/>
</dbReference>